<sequence length="133" mass="15356">MLGNPSHLNITGGFDGKRILAFQKLYALEHPAKFKSYISSTVAKNGYISRYQVWTSKQCKGKMFRYSCVYGVEDLPVIIKQDHLRVRKRESSPIDFDSSPYAEIPLVELSRGIPFQNLTHPEWLLRLHELIET</sequence>
<dbReference type="Proteomes" id="UP001331761">
    <property type="component" value="Unassembled WGS sequence"/>
</dbReference>
<evidence type="ECO:0000313" key="2">
    <source>
        <dbReference type="Proteomes" id="UP001331761"/>
    </source>
</evidence>
<protein>
    <submittedName>
        <fullName evidence="1">Uncharacterized protein</fullName>
    </submittedName>
</protein>
<evidence type="ECO:0000313" key="1">
    <source>
        <dbReference type="EMBL" id="KAK5970918.1"/>
    </source>
</evidence>
<proteinExistence type="predicted"/>
<dbReference type="EMBL" id="WIXE01018422">
    <property type="protein sequence ID" value="KAK5970918.1"/>
    <property type="molecule type" value="Genomic_DNA"/>
</dbReference>
<keyword evidence="2" id="KW-1185">Reference proteome</keyword>
<name>A0AAN8FGR1_TRICO</name>
<organism evidence="1 2">
    <name type="scientific">Trichostrongylus colubriformis</name>
    <name type="common">Black scour worm</name>
    <dbReference type="NCBI Taxonomy" id="6319"/>
    <lineage>
        <taxon>Eukaryota</taxon>
        <taxon>Metazoa</taxon>
        <taxon>Ecdysozoa</taxon>
        <taxon>Nematoda</taxon>
        <taxon>Chromadorea</taxon>
        <taxon>Rhabditida</taxon>
        <taxon>Rhabditina</taxon>
        <taxon>Rhabditomorpha</taxon>
        <taxon>Strongyloidea</taxon>
        <taxon>Trichostrongylidae</taxon>
        <taxon>Trichostrongylus</taxon>
    </lineage>
</organism>
<dbReference type="AlphaFoldDB" id="A0AAN8FGR1"/>
<gene>
    <name evidence="1" type="ORF">GCK32_005884</name>
</gene>
<accession>A0AAN8FGR1</accession>
<reference evidence="1 2" key="1">
    <citation type="submission" date="2019-10" db="EMBL/GenBank/DDBJ databases">
        <title>Assembly and Annotation for the nematode Trichostrongylus colubriformis.</title>
        <authorList>
            <person name="Martin J."/>
        </authorList>
    </citation>
    <scope>NUCLEOTIDE SEQUENCE [LARGE SCALE GENOMIC DNA]</scope>
    <source>
        <strain evidence="1">G859</strain>
        <tissue evidence="1">Whole worm</tissue>
    </source>
</reference>
<comment type="caution">
    <text evidence="1">The sequence shown here is derived from an EMBL/GenBank/DDBJ whole genome shotgun (WGS) entry which is preliminary data.</text>
</comment>